<name>A0AAD7AJV1_9AGAR</name>
<sequence length="127" mass="14242">ENKVQEAVIGIQTGVYKNVRQAVEALEIPKQAATIRRRLEGNFKPRIDSQVQRQLLTPTQEEVLAEWMKFYGFAGLPLNKKTVAARVKALCRQSPGKNWMGHFLGCHPDCTPGRPSGLDPKRVTAFN</sequence>
<feature type="non-terminal residue" evidence="3">
    <location>
        <position position="1"/>
    </location>
</feature>
<gene>
    <name evidence="3" type="ORF">DFH08DRAFT_618472</name>
</gene>
<evidence type="ECO:0000313" key="4">
    <source>
        <dbReference type="Proteomes" id="UP001218218"/>
    </source>
</evidence>
<dbReference type="AlphaFoldDB" id="A0AAD7AJV1"/>
<dbReference type="GO" id="GO:0003677">
    <property type="term" value="F:DNA binding"/>
    <property type="evidence" value="ECO:0007669"/>
    <property type="project" value="UniProtKB-KW"/>
</dbReference>
<feature type="domain" description="HTH CENPB-type" evidence="2">
    <location>
        <begin position="48"/>
        <end position="113"/>
    </location>
</feature>
<keyword evidence="4" id="KW-1185">Reference proteome</keyword>
<dbReference type="InterPro" id="IPR006600">
    <property type="entry name" value="HTH_CenpB_DNA-bd_dom"/>
</dbReference>
<proteinExistence type="predicted"/>
<evidence type="ECO:0000256" key="1">
    <source>
        <dbReference type="ARBA" id="ARBA00023125"/>
    </source>
</evidence>
<evidence type="ECO:0000313" key="3">
    <source>
        <dbReference type="EMBL" id="KAJ7360678.1"/>
    </source>
</evidence>
<keyword evidence="1" id="KW-0238">DNA-binding</keyword>
<dbReference type="Proteomes" id="UP001218218">
    <property type="component" value="Unassembled WGS sequence"/>
</dbReference>
<reference evidence="3" key="1">
    <citation type="submission" date="2023-03" db="EMBL/GenBank/DDBJ databases">
        <title>Massive genome expansion in bonnet fungi (Mycena s.s.) driven by repeated elements and novel gene families across ecological guilds.</title>
        <authorList>
            <consortium name="Lawrence Berkeley National Laboratory"/>
            <person name="Harder C.B."/>
            <person name="Miyauchi S."/>
            <person name="Viragh M."/>
            <person name="Kuo A."/>
            <person name="Thoen E."/>
            <person name="Andreopoulos B."/>
            <person name="Lu D."/>
            <person name="Skrede I."/>
            <person name="Drula E."/>
            <person name="Henrissat B."/>
            <person name="Morin E."/>
            <person name="Kohler A."/>
            <person name="Barry K."/>
            <person name="LaButti K."/>
            <person name="Morin E."/>
            <person name="Salamov A."/>
            <person name="Lipzen A."/>
            <person name="Mereny Z."/>
            <person name="Hegedus B."/>
            <person name="Baldrian P."/>
            <person name="Stursova M."/>
            <person name="Weitz H."/>
            <person name="Taylor A."/>
            <person name="Grigoriev I.V."/>
            <person name="Nagy L.G."/>
            <person name="Martin F."/>
            <person name="Kauserud H."/>
        </authorList>
    </citation>
    <scope>NUCLEOTIDE SEQUENCE</scope>
    <source>
        <strain evidence="3">CBHHK002</strain>
    </source>
</reference>
<organism evidence="3 4">
    <name type="scientific">Mycena albidolilacea</name>
    <dbReference type="NCBI Taxonomy" id="1033008"/>
    <lineage>
        <taxon>Eukaryota</taxon>
        <taxon>Fungi</taxon>
        <taxon>Dikarya</taxon>
        <taxon>Basidiomycota</taxon>
        <taxon>Agaricomycotina</taxon>
        <taxon>Agaricomycetes</taxon>
        <taxon>Agaricomycetidae</taxon>
        <taxon>Agaricales</taxon>
        <taxon>Marasmiineae</taxon>
        <taxon>Mycenaceae</taxon>
        <taxon>Mycena</taxon>
    </lineage>
</organism>
<feature type="non-terminal residue" evidence="3">
    <location>
        <position position="127"/>
    </location>
</feature>
<accession>A0AAD7AJV1</accession>
<dbReference type="EMBL" id="JARIHO010000005">
    <property type="protein sequence ID" value="KAJ7360678.1"/>
    <property type="molecule type" value="Genomic_DNA"/>
</dbReference>
<protein>
    <recommendedName>
        <fullName evidence="2">HTH CENPB-type domain-containing protein</fullName>
    </recommendedName>
</protein>
<evidence type="ECO:0000259" key="2">
    <source>
        <dbReference type="PROSITE" id="PS51253"/>
    </source>
</evidence>
<dbReference type="PROSITE" id="PS51253">
    <property type="entry name" value="HTH_CENPB"/>
    <property type="match status" value="1"/>
</dbReference>
<comment type="caution">
    <text evidence="3">The sequence shown here is derived from an EMBL/GenBank/DDBJ whole genome shotgun (WGS) entry which is preliminary data.</text>
</comment>